<dbReference type="Proteomes" id="UP000177982">
    <property type="component" value="Unassembled WGS sequence"/>
</dbReference>
<dbReference type="Pfam" id="PF00072">
    <property type="entry name" value="Response_reg"/>
    <property type="match status" value="1"/>
</dbReference>
<evidence type="ECO:0000313" key="4">
    <source>
        <dbReference type="EMBL" id="OHA05309.1"/>
    </source>
</evidence>
<dbReference type="Gene3D" id="3.40.50.2300">
    <property type="match status" value="1"/>
</dbReference>
<dbReference type="EMBL" id="MHQO01000055">
    <property type="protein sequence ID" value="OHA05309.1"/>
    <property type="molecule type" value="Genomic_DNA"/>
</dbReference>
<dbReference type="PANTHER" id="PTHR44591:SF23">
    <property type="entry name" value="CHEY SUBFAMILY"/>
    <property type="match status" value="1"/>
</dbReference>
<dbReference type="AlphaFoldDB" id="A0A1G2L3R2"/>
<comment type="caution">
    <text evidence="4">The sequence shown here is derived from an EMBL/GenBank/DDBJ whole genome shotgun (WGS) entry which is preliminary data.</text>
</comment>
<evidence type="ECO:0000256" key="2">
    <source>
        <dbReference type="PROSITE-ProRule" id="PRU00169"/>
    </source>
</evidence>
<protein>
    <recommendedName>
        <fullName evidence="3">Response regulatory domain-containing protein</fullName>
    </recommendedName>
</protein>
<proteinExistence type="predicted"/>
<gene>
    <name evidence="4" type="ORF">A2934_02815</name>
</gene>
<feature type="domain" description="Response regulatory" evidence="3">
    <location>
        <begin position="4"/>
        <end position="120"/>
    </location>
</feature>
<sequence length="135" mass="15116">MNQKILIVDDDKFLIRLYADKLRREGFEVLMAITGAEGLERVIAQQPDLVILDVILPQKNGFDVLSEMKLNPKTRGIPVIILTNLSQESDIKTGRSLGAVEYLIKTEFPIARLGEVVRKWLAVKNVEKTADGNIA</sequence>
<dbReference type="SMART" id="SM00448">
    <property type="entry name" value="REC"/>
    <property type="match status" value="1"/>
</dbReference>
<dbReference type="InterPro" id="IPR011006">
    <property type="entry name" value="CheY-like_superfamily"/>
</dbReference>
<evidence type="ECO:0000313" key="5">
    <source>
        <dbReference type="Proteomes" id="UP000177982"/>
    </source>
</evidence>
<name>A0A1G2L3R2_9BACT</name>
<dbReference type="SUPFAM" id="SSF52172">
    <property type="entry name" value="CheY-like"/>
    <property type="match status" value="1"/>
</dbReference>
<evidence type="ECO:0000256" key="1">
    <source>
        <dbReference type="ARBA" id="ARBA00022553"/>
    </source>
</evidence>
<feature type="modified residue" description="4-aspartylphosphate" evidence="2">
    <location>
        <position position="53"/>
    </location>
</feature>
<dbReference type="CDD" id="cd17574">
    <property type="entry name" value="REC_OmpR"/>
    <property type="match status" value="1"/>
</dbReference>
<accession>A0A1G2L3R2</accession>
<dbReference type="PANTHER" id="PTHR44591">
    <property type="entry name" value="STRESS RESPONSE REGULATOR PROTEIN 1"/>
    <property type="match status" value="1"/>
</dbReference>
<dbReference type="InterPro" id="IPR050595">
    <property type="entry name" value="Bact_response_regulator"/>
</dbReference>
<dbReference type="InterPro" id="IPR001789">
    <property type="entry name" value="Sig_transdc_resp-reg_receiver"/>
</dbReference>
<keyword evidence="1 2" id="KW-0597">Phosphoprotein</keyword>
<reference evidence="4 5" key="1">
    <citation type="journal article" date="2016" name="Nat. Commun.">
        <title>Thousands of microbial genomes shed light on interconnected biogeochemical processes in an aquifer system.</title>
        <authorList>
            <person name="Anantharaman K."/>
            <person name="Brown C.T."/>
            <person name="Hug L.A."/>
            <person name="Sharon I."/>
            <person name="Castelle C.J."/>
            <person name="Probst A.J."/>
            <person name="Thomas B.C."/>
            <person name="Singh A."/>
            <person name="Wilkins M.J."/>
            <person name="Karaoz U."/>
            <person name="Brodie E.L."/>
            <person name="Williams K.H."/>
            <person name="Hubbard S.S."/>
            <person name="Banfield J.F."/>
        </authorList>
    </citation>
    <scope>NUCLEOTIDE SEQUENCE [LARGE SCALE GENOMIC DNA]</scope>
</reference>
<dbReference type="GO" id="GO:0000160">
    <property type="term" value="P:phosphorelay signal transduction system"/>
    <property type="evidence" value="ECO:0007669"/>
    <property type="project" value="InterPro"/>
</dbReference>
<evidence type="ECO:0000259" key="3">
    <source>
        <dbReference type="PROSITE" id="PS50110"/>
    </source>
</evidence>
<organism evidence="4 5">
    <name type="scientific">Candidatus Sungbacteria bacterium RIFCSPLOWO2_01_FULL_47_10</name>
    <dbReference type="NCBI Taxonomy" id="1802276"/>
    <lineage>
        <taxon>Bacteria</taxon>
        <taxon>Candidatus Sungiibacteriota</taxon>
    </lineage>
</organism>
<dbReference type="PROSITE" id="PS50110">
    <property type="entry name" value="RESPONSE_REGULATORY"/>
    <property type="match status" value="1"/>
</dbReference>